<evidence type="ECO:0000256" key="4">
    <source>
        <dbReference type="ARBA" id="ARBA00022692"/>
    </source>
</evidence>
<evidence type="ECO:0000256" key="3">
    <source>
        <dbReference type="ARBA" id="ARBA00022448"/>
    </source>
</evidence>
<feature type="transmembrane region" description="Helical" evidence="9">
    <location>
        <begin position="689"/>
        <end position="715"/>
    </location>
</feature>
<protein>
    <submittedName>
        <fullName evidence="10">OPT superfamily</fullName>
    </submittedName>
</protein>
<feature type="transmembrane region" description="Helical" evidence="9">
    <location>
        <begin position="502"/>
        <end position="526"/>
    </location>
</feature>
<dbReference type="Proteomes" id="UP001527925">
    <property type="component" value="Unassembled WGS sequence"/>
</dbReference>
<dbReference type="EMBL" id="JADGIZ020000072">
    <property type="protein sequence ID" value="KAL2912259.1"/>
    <property type="molecule type" value="Genomic_DNA"/>
</dbReference>
<dbReference type="InterPro" id="IPR004813">
    <property type="entry name" value="OPT"/>
</dbReference>
<feature type="transmembrane region" description="Helical" evidence="9">
    <location>
        <begin position="547"/>
        <end position="570"/>
    </location>
</feature>
<evidence type="ECO:0000256" key="1">
    <source>
        <dbReference type="ARBA" id="ARBA00004141"/>
    </source>
</evidence>
<evidence type="ECO:0000313" key="11">
    <source>
        <dbReference type="Proteomes" id="UP001527925"/>
    </source>
</evidence>
<dbReference type="NCBIfam" id="TIGR00728">
    <property type="entry name" value="OPT_sfam"/>
    <property type="match status" value="1"/>
</dbReference>
<feature type="transmembrane region" description="Helical" evidence="9">
    <location>
        <begin position="612"/>
        <end position="631"/>
    </location>
</feature>
<feature type="transmembrane region" description="Helical" evidence="9">
    <location>
        <begin position="440"/>
        <end position="459"/>
    </location>
</feature>
<organism evidence="10 11">
    <name type="scientific">Polyrhizophydium stewartii</name>
    <dbReference type="NCBI Taxonomy" id="2732419"/>
    <lineage>
        <taxon>Eukaryota</taxon>
        <taxon>Fungi</taxon>
        <taxon>Fungi incertae sedis</taxon>
        <taxon>Chytridiomycota</taxon>
        <taxon>Chytridiomycota incertae sedis</taxon>
        <taxon>Chytridiomycetes</taxon>
        <taxon>Rhizophydiales</taxon>
        <taxon>Rhizophydiales incertae sedis</taxon>
        <taxon>Polyrhizophydium</taxon>
    </lineage>
</organism>
<evidence type="ECO:0000256" key="8">
    <source>
        <dbReference type="ARBA" id="ARBA00023136"/>
    </source>
</evidence>
<keyword evidence="4 9" id="KW-0812">Transmembrane</keyword>
<evidence type="ECO:0000256" key="6">
    <source>
        <dbReference type="ARBA" id="ARBA00022927"/>
    </source>
</evidence>
<feature type="transmembrane region" description="Helical" evidence="9">
    <location>
        <begin position="291"/>
        <end position="314"/>
    </location>
</feature>
<dbReference type="Pfam" id="PF03169">
    <property type="entry name" value="OPT"/>
    <property type="match status" value="1"/>
</dbReference>
<evidence type="ECO:0000256" key="5">
    <source>
        <dbReference type="ARBA" id="ARBA00022856"/>
    </source>
</evidence>
<comment type="subcellular location">
    <subcellularLocation>
        <location evidence="1">Membrane</location>
        <topology evidence="1">Multi-pass membrane protein</topology>
    </subcellularLocation>
</comment>
<name>A0ABR4MYF0_9FUNG</name>
<feature type="transmembrane region" description="Helical" evidence="9">
    <location>
        <begin position="151"/>
        <end position="171"/>
    </location>
</feature>
<proteinExistence type="inferred from homology"/>
<comment type="similarity">
    <text evidence="2">Belongs to the oligopeptide OPT transporter family.</text>
</comment>
<keyword evidence="7 9" id="KW-1133">Transmembrane helix</keyword>
<sequence length="740" mass="82242">MSAAAAASPEKDPVVLVPPRAAADVEDVVDERVQQRRLGRASDDVEAVDTDAKLYTKGIVPETDDPNAPSLSIFSFRTNSFTVSSVVAALLSYPMGLFLARVIPKGILNPGPFSIKEHVLIYIIAGAAGGQAFGIDNVIAQKFDTMLNDPAVNFGNSIIFVLSTQMLGYGLSGITRRYLVRPAAMYWPTVLPTVALFMSFHESEESEEMKKAGSLSRYSFFWLAFVMAFVWQWIPSYFAGAIGSISLLCLFSTSKTARFLGSAGNNMGVGILSITFDWTLVQYFFPLSTPWWAAVNYFVGNVVCLWIVVPILMYNHTFGGPNLKSGLLYDDGTPFPVVNTPSLFTGLDGSKINPAKFYDTVTFDINKTAYNIYKPIYLTEHFVVEYAMSFFVLTASITHVALWYYKDIIRQTKEMLAQTDEANPDIHNTLMKAYPDFPEWIYLAWLGVWCIIQMIIGLTTPFRMPWWGTPFAIIVAFIYTVPAGIIQGSTGQQIGLNVLSELIMGLIIPGQTVPVMIFKCIGYNVMYQCLTLTSDLKIGHYLHINPVHMVFAQLYGTVIGAICNTASVWIAISAFPLGTNDWLYTNHLSTYTSGGIWGAIGPARFWGPESPYFAANLSYLVGIILPFLPWLGNKVFPHPYWRFVHFPLMAYLLPSGFYHSALTSFIIISFVFMNLLFTYQHAWWAKYNFVLSAALDAGSGIAVLISTLLAIKIVVPASSVNPNVHDYYCTGRNWDDPQFS</sequence>
<feature type="transmembrane region" description="Helical" evidence="9">
    <location>
        <begin position="183"/>
        <end position="200"/>
    </location>
</feature>
<keyword evidence="5" id="KW-0571">Peptide transport</keyword>
<evidence type="ECO:0000256" key="9">
    <source>
        <dbReference type="SAM" id="Phobius"/>
    </source>
</evidence>
<evidence type="ECO:0000256" key="7">
    <source>
        <dbReference type="ARBA" id="ARBA00022989"/>
    </source>
</evidence>
<keyword evidence="8 9" id="KW-0472">Membrane</keyword>
<evidence type="ECO:0000256" key="2">
    <source>
        <dbReference type="ARBA" id="ARBA00008807"/>
    </source>
</evidence>
<comment type="caution">
    <text evidence="10">The sequence shown here is derived from an EMBL/GenBank/DDBJ whole genome shotgun (WGS) entry which is preliminary data.</text>
</comment>
<feature type="transmembrane region" description="Helical" evidence="9">
    <location>
        <begin position="263"/>
        <end position="285"/>
    </location>
</feature>
<feature type="transmembrane region" description="Helical" evidence="9">
    <location>
        <begin position="383"/>
        <end position="405"/>
    </location>
</feature>
<dbReference type="InterPro" id="IPR004648">
    <property type="entry name" value="Oligpept_transpt"/>
</dbReference>
<feature type="transmembrane region" description="Helical" evidence="9">
    <location>
        <begin position="471"/>
        <end position="490"/>
    </location>
</feature>
<dbReference type="PANTHER" id="PTHR22601">
    <property type="entry name" value="ISP4 LIKE PROTEIN"/>
    <property type="match status" value="1"/>
</dbReference>
<feature type="transmembrane region" description="Helical" evidence="9">
    <location>
        <begin position="651"/>
        <end position="677"/>
    </location>
</feature>
<keyword evidence="3" id="KW-0813">Transport</keyword>
<gene>
    <name evidence="10" type="primary">OPT7_8</name>
    <name evidence="10" type="ORF">HK105_208250</name>
</gene>
<keyword evidence="6" id="KW-0653">Protein transport</keyword>
<accession>A0ABR4MYF0</accession>
<evidence type="ECO:0000313" key="10">
    <source>
        <dbReference type="EMBL" id="KAL2912259.1"/>
    </source>
</evidence>
<feature type="transmembrane region" description="Helical" evidence="9">
    <location>
        <begin position="81"/>
        <end position="99"/>
    </location>
</feature>
<feature type="transmembrane region" description="Helical" evidence="9">
    <location>
        <begin position="220"/>
        <end position="251"/>
    </location>
</feature>
<feature type="transmembrane region" description="Helical" evidence="9">
    <location>
        <begin position="119"/>
        <end position="139"/>
    </location>
</feature>
<reference evidence="10 11" key="1">
    <citation type="submission" date="2023-09" db="EMBL/GenBank/DDBJ databases">
        <title>Pangenome analysis of Batrachochytrium dendrobatidis and related Chytrids.</title>
        <authorList>
            <person name="Yacoub M.N."/>
            <person name="Stajich J.E."/>
            <person name="James T.Y."/>
        </authorList>
    </citation>
    <scope>NUCLEOTIDE SEQUENCE [LARGE SCALE GENOMIC DNA]</scope>
    <source>
        <strain evidence="10 11">JEL0888</strain>
    </source>
</reference>
<keyword evidence="11" id="KW-1185">Reference proteome</keyword>